<accession>A0AA38T0W1</accession>
<comment type="caution">
    <text evidence="2">The sequence shown here is derived from an EMBL/GenBank/DDBJ whole genome shotgun (WGS) entry which is preliminary data.</text>
</comment>
<protein>
    <submittedName>
        <fullName evidence="2">Uncharacterized protein</fullName>
    </submittedName>
</protein>
<reference evidence="2" key="1">
    <citation type="submission" date="2023-03" db="EMBL/GenBank/DDBJ databases">
        <title>Chromosome-scale reference genome and RAD-based genetic map of yellow starthistle (Centaurea solstitialis) reveal putative structural variation and QTLs associated with invader traits.</title>
        <authorList>
            <person name="Reatini B."/>
            <person name="Cang F.A."/>
            <person name="Jiang Q."/>
            <person name="Mckibben M.T.W."/>
            <person name="Barker M.S."/>
            <person name="Rieseberg L.H."/>
            <person name="Dlugosch K.M."/>
        </authorList>
    </citation>
    <scope>NUCLEOTIDE SEQUENCE</scope>
    <source>
        <strain evidence="2">CAN-66</strain>
        <tissue evidence="2">Leaf</tissue>
    </source>
</reference>
<proteinExistence type="predicted"/>
<feature type="transmembrane region" description="Helical" evidence="1">
    <location>
        <begin position="20"/>
        <end position="39"/>
    </location>
</feature>
<keyword evidence="3" id="KW-1185">Reference proteome</keyword>
<gene>
    <name evidence="2" type="ORF">OSB04_025717</name>
</gene>
<dbReference type="Proteomes" id="UP001172457">
    <property type="component" value="Chromosome 6"/>
</dbReference>
<name>A0AA38T0W1_9ASTR</name>
<keyword evidence="1" id="KW-1133">Transmembrane helix</keyword>
<keyword evidence="1" id="KW-0472">Membrane</keyword>
<evidence type="ECO:0000313" key="3">
    <source>
        <dbReference type="Proteomes" id="UP001172457"/>
    </source>
</evidence>
<sequence>MLKLSNIAGNGRTEIRKQCFVSYLIYYYYYCLNILGYAMKKQHMKQKTKPLVMLLLSKALSDASTPLPLCNSLKNRLSNTFGVGSRLTSADQPALCKGQIFRNLAANDLFIAGSILSVAEK</sequence>
<organism evidence="2 3">
    <name type="scientific">Centaurea solstitialis</name>
    <name type="common">yellow star-thistle</name>
    <dbReference type="NCBI Taxonomy" id="347529"/>
    <lineage>
        <taxon>Eukaryota</taxon>
        <taxon>Viridiplantae</taxon>
        <taxon>Streptophyta</taxon>
        <taxon>Embryophyta</taxon>
        <taxon>Tracheophyta</taxon>
        <taxon>Spermatophyta</taxon>
        <taxon>Magnoliopsida</taxon>
        <taxon>eudicotyledons</taxon>
        <taxon>Gunneridae</taxon>
        <taxon>Pentapetalae</taxon>
        <taxon>asterids</taxon>
        <taxon>campanulids</taxon>
        <taxon>Asterales</taxon>
        <taxon>Asteraceae</taxon>
        <taxon>Carduoideae</taxon>
        <taxon>Cardueae</taxon>
        <taxon>Centaureinae</taxon>
        <taxon>Centaurea</taxon>
    </lineage>
</organism>
<evidence type="ECO:0000313" key="2">
    <source>
        <dbReference type="EMBL" id="KAJ9546010.1"/>
    </source>
</evidence>
<dbReference type="AlphaFoldDB" id="A0AA38T0W1"/>
<keyword evidence="1" id="KW-0812">Transmembrane</keyword>
<evidence type="ECO:0000256" key="1">
    <source>
        <dbReference type="SAM" id="Phobius"/>
    </source>
</evidence>
<dbReference type="EMBL" id="JARYMX010000006">
    <property type="protein sequence ID" value="KAJ9546010.1"/>
    <property type="molecule type" value="Genomic_DNA"/>
</dbReference>